<evidence type="ECO:0000313" key="2">
    <source>
        <dbReference type="Proteomes" id="UP000199341"/>
    </source>
</evidence>
<reference evidence="1 2" key="1">
    <citation type="submission" date="2016-10" db="EMBL/GenBank/DDBJ databases">
        <authorList>
            <person name="de Groot N.N."/>
        </authorList>
    </citation>
    <scope>NUCLEOTIDE SEQUENCE [LARGE SCALE GENOMIC DNA]</scope>
    <source>
        <strain evidence="1 2">CGMCC 4.2022</strain>
    </source>
</reference>
<sequence length="51" mass="5171">MCVEKRAAGTTALFADAFLVVMSLTHARYTAALPADSAAAGTPPAPRVALP</sequence>
<proteinExistence type="predicted"/>
<gene>
    <name evidence="1" type="ORF">SAMN05216259_10355</name>
</gene>
<dbReference type="EMBL" id="FNIE01000003">
    <property type="protein sequence ID" value="SDN17600.1"/>
    <property type="molecule type" value="Genomic_DNA"/>
</dbReference>
<keyword evidence="2" id="KW-1185">Reference proteome</keyword>
<evidence type="ECO:0000313" key="1">
    <source>
        <dbReference type="EMBL" id="SDN17600.1"/>
    </source>
</evidence>
<accession>A0A1G9Z8F1</accession>
<name>A0A1G9Z8F1_9ACTN</name>
<protein>
    <submittedName>
        <fullName evidence="1">Uncharacterized protein</fullName>
    </submittedName>
</protein>
<dbReference type="AlphaFoldDB" id="A0A1G9Z8F1"/>
<dbReference type="STRING" id="310781.SAMN05216259_10355"/>
<organism evidence="1 2">
    <name type="scientific">Actinacidiphila guanduensis</name>
    <dbReference type="NCBI Taxonomy" id="310781"/>
    <lineage>
        <taxon>Bacteria</taxon>
        <taxon>Bacillati</taxon>
        <taxon>Actinomycetota</taxon>
        <taxon>Actinomycetes</taxon>
        <taxon>Kitasatosporales</taxon>
        <taxon>Streptomycetaceae</taxon>
        <taxon>Actinacidiphila</taxon>
    </lineage>
</organism>
<dbReference type="Proteomes" id="UP000199341">
    <property type="component" value="Unassembled WGS sequence"/>
</dbReference>